<dbReference type="Pfam" id="PF15609">
    <property type="entry name" value="PRTase_2"/>
    <property type="match status" value="1"/>
</dbReference>
<dbReference type="InterPro" id="IPR022537">
    <property type="entry name" value="TRSP_dom"/>
</dbReference>
<dbReference type="InterPro" id="IPR000836">
    <property type="entry name" value="PRTase_dom"/>
</dbReference>
<evidence type="ECO:0000313" key="4">
    <source>
        <dbReference type="Proteomes" id="UP000254575"/>
    </source>
</evidence>
<dbReference type="InterPro" id="IPR041688">
    <property type="entry name" value="PRTase_2"/>
</dbReference>
<dbReference type="InterPro" id="IPR011214">
    <property type="entry name" value="UCP020967"/>
</dbReference>
<dbReference type="EMBL" id="UHIA01000003">
    <property type="protein sequence ID" value="SUO91645.1"/>
    <property type="molecule type" value="Genomic_DNA"/>
</dbReference>
<evidence type="ECO:0000313" key="3">
    <source>
        <dbReference type="EMBL" id="SUO91645.1"/>
    </source>
</evidence>
<dbReference type="SUPFAM" id="SSF53271">
    <property type="entry name" value="PRTase-like"/>
    <property type="match status" value="1"/>
</dbReference>
<dbReference type="OrthoDB" id="56827at2"/>
<dbReference type="PIRSF" id="PIRSF020967">
    <property type="entry name" value="UCP020967"/>
    <property type="match status" value="1"/>
</dbReference>
<organism evidence="3 4">
    <name type="scientific">Suttonella indologenes</name>
    <dbReference type="NCBI Taxonomy" id="13276"/>
    <lineage>
        <taxon>Bacteria</taxon>
        <taxon>Pseudomonadati</taxon>
        <taxon>Pseudomonadota</taxon>
        <taxon>Gammaproteobacteria</taxon>
        <taxon>Cardiobacteriales</taxon>
        <taxon>Cardiobacteriaceae</taxon>
        <taxon>Suttonella</taxon>
    </lineage>
</organism>
<reference evidence="3 4" key="1">
    <citation type="submission" date="2018-06" db="EMBL/GenBank/DDBJ databases">
        <authorList>
            <consortium name="Pathogen Informatics"/>
            <person name="Doyle S."/>
        </authorList>
    </citation>
    <scope>NUCLEOTIDE SEQUENCE [LARGE SCALE GENOMIC DNA]</scope>
    <source>
        <strain evidence="3 4">NCTC10717</strain>
    </source>
</reference>
<name>A0A380MKU7_9GAMM</name>
<protein>
    <submittedName>
        <fullName evidence="3">Protein of uncharacterized function (DUF3706)</fullName>
    </submittedName>
</protein>
<evidence type="ECO:0000259" key="2">
    <source>
        <dbReference type="Pfam" id="PF15609"/>
    </source>
</evidence>
<proteinExistence type="predicted"/>
<sequence length="370" mass="41191">MQQTHHLPTGTLQLNIHHSELPPDALFGIGARDNPKRAFLFVSKVLGKHYPVGTETFEHIYQSLAAKLPAPESKITLFIGMAETATALAQGVFEAWLKRYPQAQALYLHSSRLRAQGHVLCEFEESHSHASRQLLHLPASPRLSALFQQAQRLVLIDDELSTGRTFRQLHQALQRHLPQPLEQHWLCLTDFCRQDTPDIQRHSLLQGDWHFTPHPSIADTAPAAAAQSREAPQIIDSGCGRTGIDRPLHINPEQIAHYAAAHRSGERVLVLGTGEYIHPAALFAQGLAAQSAAQFFLQSSTRSPAQVWNILQHKCAFADPYDEGIPYYLYNLAAPDCYDRIYICHEHAANSALSACAAELGAQLIRPEFL</sequence>
<dbReference type="Proteomes" id="UP000254575">
    <property type="component" value="Unassembled WGS sequence"/>
</dbReference>
<accession>A0A380MKU7</accession>
<evidence type="ECO:0000259" key="1">
    <source>
        <dbReference type="Pfam" id="PF12500"/>
    </source>
</evidence>
<feature type="domain" description="TRSP" evidence="1">
    <location>
        <begin position="253"/>
        <end position="352"/>
    </location>
</feature>
<dbReference type="InterPro" id="IPR029057">
    <property type="entry name" value="PRTase-like"/>
</dbReference>
<dbReference type="RefSeq" id="WP_115217568.1">
    <property type="nucleotide sequence ID" value="NZ_UHIA01000003.1"/>
</dbReference>
<dbReference type="AlphaFoldDB" id="A0A380MKU7"/>
<dbReference type="Pfam" id="PF12500">
    <property type="entry name" value="TRSP"/>
    <property type="match status" value="1"/>
</dbReference>
<gene>
    <name evidence="3" type="ORF">NCTC10717_00249</name>
</gene>
<feature type="domain" description="Orotate phosphoribosyltransferase-like" evidence="2">
    <location>
        <begin position="26"/>
        <end position="195"/>
    </location>
</feature>
<dbReference type="CDD" id="cd06223">
    <property type="entry name" value="PRTases_typeI"/>
    <property type="match status" value="1"/>
</dbReference>
<keyword evidence="4" id="KW-1185">Reference proteome</keyword>